<gene>
    <name evidence="7" type="ORF">THRCLA_09237</name>
</gene>
<feature type="transmembrane region" description="Helical" evidence="6">
    <location>
        <begin position="29"/>
        <end position="46"/>
    </location>
</feature>
<evidence type="ECO:0000256" key="4">
    <source>
        <dbReference type="ARBA" id="ARBA00023136"/>
    </source>
</evidence>
<feature type="transmembrane region" description="Helical" evidence="6">
    <location>
        <begin position="66"/>
        <end position="85"/>
    </location>
</feature>
<feature type="transmembrane region" description="Helical" evidence="6">
    <location>
        <begin position="184"/>
        <end position="204"/>
    </location>
</feature>
<evidence type="ECO:0000256" key="3">
    <source>
        <dbReference type="ARBA" id="ARBA00022989"/>
    </source>
</evidence>
<dbReference type="InterPro" id="IPR036259">
    <property type="entry name" value="MFS_trans_sf"/>
</dbReference>
<feature type="transmembrane region" description="Helical" evidence="6">
    <location>
        <begin position="384"/>
        <end position="405"/>
    </location>
</feature>
<dbReference type="GO" id="GO:0016020">
    <property type="term" value="C:membrane"/>
    <property type="evidence" value="ECO:0007669"/>
    <property type="project" value="UniProtKB-SubCell"/>
</dbReference>
<dbReference type="Pfam" id="PF05978">
    <property type="entry name" value="UNC-93"/>
    <property type="match status" value="1"/>
</dbReference>
<feature type="transmembrane region" description="Helical" evidence="6">
    <location>
        <begin position="234"/>
        <end position="259"/>
    </location>
</feature>
<dbReference type="STRING" id="74557.A0A1V9YYQ1"/>
<evidence type="ECO:0000313" key="7">
    <source>
        <dbReference type="EMBL" id="OQR90670.1"/>
    </source>
</evidence>
<dbReference type="PANTHER" id="PTHR23294:SF59">
    <property type="entry name" value="UNC93-LIKE PROTEIN C922.05C"/>
    <property type="match status" value="1"/>
</dbReference>
<dbReference type="PANTHER" id="PTHR23294">
    <property type="entry name" value="ET TRANSLATION PRODUCT-RELATED"/>
    <property type="match status" value="1"/>
</dbReference>
<feature type="transmembrane region" description="Helical" evidence="6">
    <location>
        <begin position="154"/>
        <end position="172"/>
    </location>
</feature>
<dbReference type="Gene3D" id="1.20.1250.20">
    <property type="entry name" value="MFS general substrate transporter like domains"/>
    <property type="match status" value="1"/>
</dbReference>
<comment type="subcellular location">
    <subcellularLocation>
        <location evidence="1">Membrane</location>
        <topology evidence="1">Multi-pass membrane protein</topology>
    </subcellularLocation>
</comment>
<dbReference type="InterPro" id="IPR010291">
    <property type="entry name" value="Ion_channel_UNC-93"/>
</dbReference>
<evidence type="ECO:0000256" key="2">
    <source>
        <dbReference type="ARBA" id="ARBA00022692"/>
    </source>
</evidence>
<name>A0A1V9YYQ1_9STRA</name>
<keyword evidence="5" id="KW-0175">Coiled coil</keyword>
<accession>A0A1V9YYQ1</accession>
<keyword evidence="4 6" id="KW-0472">Membrane</keyword>
<protein>
    <submittedName>
        <fullName evidence="7">Uncharacterized protein</fullName>
    </submittedName>
</protein>
<feature type="transmembrane region" description="Helical" evidence="6">
    <location>
        <begin position="349"/>
        <end position="372"/>
    </location>
</feature>
<dbReference type="OrthoDB" id="162496at2759"/>
<feature type="coiled-coil region" evidence="5">
    <location>
        <begin position="1088"/>
        <end position="1147"/>
    </location>
</feature>
<feature type="transmembrane region" description="Helical" evidence="6">
    <location>
        <begin position="417"/>
        <end position="438"/>
    </location>
</feature>
<evidence type="ECO:0000256" key="1">
    <source>
        <dbReference type="ARBA" id="ARBA00004141"/>
    </source>
</evidence>
<dbReference type="InterPro" id="IPR051617">
    <property type="entry name" value="UNC-93-like_regulator"/>
</dbReference>
<feature type="transmembrane region" description="Helical" evidence="6">
    <location>
        <begin position="92"/>
        <end position="110"/>
    </location>
</feature>
<keyword evidence="2 6" id="KW-0812">Transmembrane</keyword>
<feature type="transmembrane region" description="Helical" evidence="6">
    <location>
        <begin position="116"/>
        <end position="142"/>
    </location>
</feature>
<keyword evidence="8" id="KW-1185">Reference proteome</keyword>
<feature type="transmembrane region" description="Helical" evidence="6">
    <location>
        <begin position="469"/>
        <end position="488"/>
    </location>
</feature>
<proteinExistence type="predicted"/>
<reference evidence="7 8" key="1">
    <citation type="journal article" date="2014" name="Genome Biol. Evol.">
        <title>The secreted proteins of Achlya hypogyna and Thraustotheca clavata identify the ancestral oomycete secretome and reveal gene acquisitions by horizontal gene transfer.</title>
        <authorList>
            <person name="Misner I."/>
            <person name="Blouin N."/>
            <person name="Leonard G."/>
            <person name="Richards T.A."/>
            <person name="Lane C.E."/>
        </authorList>
    </citation>
    <scope>NUCLEOTIDE SEQUENCE [LARGE SCALE GENOMIC DNA]</scope>
    <source>
        <strain evidence="7 8">ATCC 34112</strain>
    </source>
</reference>
<dbReference type="SUPFAM" id="SSF103473">
    <property type="entry name" value="MFS general substrate transporter"/>
    <property type="match status" value="1"/>
</dbReference>
<dbReference type="Proteomes" id="UP000243217">
    <property type="component" value="Unassembled WGS sequence"/>
</dbReference>
<evidence type="ECO:0000313" key="8">
    <source>
        <dbReference type="Proteomes" id="UP000243217"/>
    </source>
</evidence>
<sequence>MVNEASHLVDGSFVQVETKEGTPTAFKEIILLGVICFSCPGMYNALNGLGGGGQLDTTVASNANVALYACFAVFSFIAGSIHNFLGPKLCVLLGGLTYAIYVGSLLNYNINGGSTLVILAGGLLGIGASLLWTAQGAMMLAYPLENEKGKFISAFWIVFNLGGVLGGFIPFGCNFHSNAGSVNNATYIGFMVLMIIGSFLALFLRRPSLVLRTNQMPVQYPMTKTSPKAELHGLLLAFFDYRVLCLLPAAFYSNFFYAYQFNDINAKLFTIRTRGLNNALYWGMEMVGAYLFGNKLMDVENWSRTYRAKVGLALLLALCLLTWGLGVGLQSTYTRESNSTLIDFTETRAAFPMIVYLLFGFLDAVFQTYVYWLIGALTNDAASLARIVGLYKAFQSAGGAISWKIDVLGADYMLQLGINWGLILIFWLFLTNIVFGIMTQTTTVIPEGPPHKPLPQNDRISQLRSRTKLAFRFIDILVNIYSLVAFLMTSSLIDIVLMREAVFMDDVTNGLYDFPVKTSRDQLILDAMHNAKLGQSKSVGYQDKYEAFPTGNGTASWCHRINMDLGTEIHISYYGDGISRRYLRKTHTNLPQSCTGWTVAPGMNYDAPRLHAVQDGRQSYGQSYLHCTDPRLYTSNSYQNQTNFTSFAFRAGYVVAQQHYAGAQFGIETQQSHCKAEKIGDTTYYKVSPRYEGDTRAYVTILFTDKDTILYLLDYGGQLIVIAILCIEIFRSAIQLIVMLPTKSYSIFIHLLHKIKNTLVDPSIKMVAGGSSVLSFSQVWLVSPWYLIGNCMYALGTSIETQMIVEVMYWEYQRSHDNSQLFIGGVYAMRHAWVSVAVWTVFRVISTRVYLPFMPICLRTAIKSTEAYCSSRIIVLAFILSSIVATFSRGHLYLYDITEITDVSQGVIKSAVWQSEVVQSLLVNHFFGILFGMTFGLCSKFIIYRVYPPHYKNSLIRAIDKHRLCAGFDMVQLLSTSHAFIHQGRCVLLLPLADVYLIYSSVNLLNITAIEGLEDVRPAHAIELETNQDGTILIVKNTDIYISRLVALQERSDSNLKYLAIKQSFIQRRISMTTAKTERNTAKVQRYRRRLQATREELIKQVQHLQDVIVGHKLTAPLGWNETCEALAESSEECQQINRQLKAHKYEMDQVIVAMTKWVHSMMAQTSIQSILPIPLRWSRTSLAADRTSRKLGFDWYTLHLLSNMDRFIEQCHFPPRGFSNNLTVIENDDETMHFVWSYQCEYAMPLSKVYAGIRLPIWRKLRADASKVPIEMLDQELLDEIDNGKMMYRRVVVSDKRSDVLLTREFSDFNSSDRIAFVSGNIHEDALLPESHYLRNRMFWHVLEPLSPTCTRLRVVWTISSFLSNKEPVTWLEEAAVLKRDLGDGPEDETSFATFRQTI</sequence>
<dbReference type="EMBL" id="JNBS01002504">
    <property type="protein sequence ID" value="OQR90670.1"/>
    <property type="molecule type" value="Genomic_DNA"/>
</dbReference>
<evidence type="ECO:0000256" key="6">
    <source>
        <dbReference type="SAM" id="Phobius"/>
    </source>
</evidence>
<organism evidence="7 8">
    <name type="scientific">Thraustotheca clavata</name>
    <dbReference type="NCBI Taxonomy" id="74557"/>
    <lineage>
        <taxon>Eukaryota</taxon>
        <taxon>Sar</taxon>
        <taxon>Stramenopiles</taxon>
        <taxon>Oomycota</taxon>
        <taxon>Saprolegniomycetes</taxon>
        <taxon>Saprolegniales</taxon>
        <taxon>Achlyaceae</taxon>
        <taxon>Thraustotheca</taxon>
    </lineage>
</organism>
<evidence type="ECO:0000256" key="5">
    <source>
        <dbReference type="SAM" id="Coils"/>
    </source>
</evidence>
<keyword evidence="3 6" id="KW-1133">Transmembrane helix</keyword>
<comment type="caution">
    <text evidence="7">The sequence shown here is derived from an EMBL/GenBank/DDBJ whole genome shotgun (WGS) entry which is preliminary data.</text>
</comment>
<feature type="transmembrane region" description="Helical" evidence="6">
    <location>
        <begin position="309"/>
        <end position="329"/>
    </location>
</feature>